<reference evidence="5 6" key="1">
    <citation type="journal article" date="2019" name="PLoS Biol.">
        <title>Sex chromosomes control vertical transmission of feminizing Wolbachia symbionts in an isopod.</title>
        <authorList>
            <person name="Becking T."/>
            <person name="Chebbi M.A."/>
            <person name="Giraud I."/>
            <person name="Moumen B."/>
            <person name="Laverre T."/>
            <person name="Caubet Y."/>
            <person name="Peccoud J."/>
            <person name="Gilbert C."/>
            <person name="Cordaux R."/>
        </authorList>
    </citation>
    <scope>NUCLEOTIDE SEQUENCE [LARGE SCALE GENOMIC DNA]</scope>
    <source>
        <strain evidence="5">ANa2</strain>
        <tissue evidence="5">Whole body excluding digestive tract and cuticle</tissue>
    </source>
</reference>
<keyword evidence="2" id="KW-0285">Flavoprotein</keyword>
<evidence type="ECO:0000256" key="2">
    <source>
        <dbReference type="ARBA" id="ARBA00022630"/>
    </source>
</evidence>
<protein>
    <submittedName>
        <fullName evidence="5">Iodotyrosine deiodinase 1</fullName>
    </submittedName>
</protein>
<comment type="similarity">
    <text evidence="1">Belongs to the nitroreductase family.</text>
</comment>
<evidence type="ECO:0000313" key="5">
    <source>
        <dbReference type="EMBL" id="KAB7502769.1"/>
    </source>
</evidence>
<accession>A0A5N5T9B7</accession>
<keyword evidence="3" id="KW-0288">FMN</keyword>
<dbReference type="InterPro" id="IPR050627">
    <property type="entry name" value="Nitroreductase/BluB"/>
</dbReference>
<dbReference type="CDD" id="cd02144">
    <property type="entry name" value="iodotyrosine_dehalogenase"/>
    <property type="match status" value="1"/>
</dbReference>
<dbReference type="AlphaFoldDB" id="A0A5N5T9B7"/>
<evidence type="ECO:0000313" key="6">
    <source>
        <dbReference type="Proteomes" id="UP000326759"/>
    </source>
</evidence>
<gene>
    <name evidence="5" type="primary">IYD</name>
    <name evidence="5" type="ORF">Anas_01596</name>
</gene>
<dbReference type="InterPro" id="IPR000415">
    <property type="entry name" value="Nitroreductase-like"/>
</dbReference>
<evidence type="ECO:0000256" key="1">
    <source>
        <dbReference type="ARBA" id="ARBA00007118"/>
    </source>
</evidence>
<dbReference type="Gene3D" id="3.40.109.10">
    <property type="entry name" value="NADH Oxidase"/>
    <property type="match status" value="1"/>
</dbReference>
<dbReference type="PANTHER" id="PTHR23026">
    <property type="entry name" value="NADPH NITROREDUCTASE"/>
    <property type="match status" value="1"/>
</dbReference>
<dbReference type="OrthoDB" id="41362at2759"/>
<dbReference type="GO" id="GO:0016491">
    <property type="term" value="F:oxidoreductase activity"/>
    <property type="evidence" value="ECO:0007669"/>
    <property type="project" value="UniProtKB-KW"/>
</dbReference>
<keyword evidence="4" id="KW-0560">Oxidoreductase</keyword>
<name>A0A5N5T9B7_9CRUS</name>
<dbReference type="Proteomes" id="UP000326759">
    <property type="component" value="Unassembled WGS sequence"/>
</dbReference>
<dbReference type="GO" id="GO:0005886">
    <property type="term" value="C:plasma membrane"/>
    <property type="evidence" value="ECO:0007669"/>
    <property type="project" value="TreeGrafter"/>
</dbReference>
<comment type="caution">
    <text evidence="5">The sequence shown here is derived from an EMBL/GenBank/DDBJ whole genome shotgun (WGS) entry which is preliminary data.</text>
</comment>
<dbReference type="PANTHER" id="PTHR23026:SF90">
    <property type="entry name" value="IODOTYROSINE DEIODINASE 1"/>
    <property type="match status" value="1"/>
</dbReference>
<dbReference type="SUPFAM" id="SSF55469">
    <property type="entry name" value="FMN-dependent nitroreductase-like"/>
    <property type="match status" value="1"/>
</dbReference>
<evidence type="ECO:0000256" key="4">
    <source>
        <dbReference type="ARBA" id="ARBA00023002"/>
    </source>
</evidence>
<proteinExistence type="inferred from homology"/>
<keyword evidence="6" id="KW-1185">Reference proteome</keyword>
<organism evidence="5 6">
    <name type="scientific">Armadillidium nasatum</name>
    <dbReference type="NCBI Taxonomy" id="96803"/>
    <lineage>
        <taxon>Eukaryota</taxon>
        <taxon>Metazoa</taxon>
        <taxon>Ecdysozoa</taxon>
        <taxon>Arthropoda</taxon>
        <taxon>Crustacea</taxon>
        <taxon>Multicrustacea</taxon>
        <taxon>Malacostraca</taxon>
        <taxon>Eumalacostraca</taxon>
        <taxon>Peracarida</taxon>
        <taxon>Isopoda</taxon>
        <taxon>Oniscidea</taxon>
        <taxon>Crinocheta</taxon>
        <taxon>Armadillidiidae</taxon>
        <taxon>Armadillidium</taxon>
    </lineage>
</organism>
<dbReference type="EMBL" id="SEYY01006760">
    <property type="protein sequence ID" value="KAB7502769.1"/>
    <property type="molecule type" value="Genomic_DNA"/>
</dbReference>
<dbReference type="GO" id="GO:0006570">
    <property type="term" value="P:tyrosine metabolic process"/>
    <property type="evidence" value="ECO:0007669"/>
    <property type="project" value="TreeGrafter"/>
</dbReference>
<sequence>MMNGRRTLRFFSTEPVDKKIIANLIKTAGNQWTTDIKGFRTTWIKEYLTEAPWLILIFRQAYFPLPDGKRRTHYYNEISTAISAGVLLAAIQNAGLVTLTSTPMNCGPALRDLFERPSHEKLMLLLPIGFPRKDATVPKLQRKPLEELMIFYD</sequence>
<evidence type="ECO:0000256" key="3">
    <source>
        <dbReference type="ARBA" id="ARBA00022643"/>
    </source>
</evidence>